<feature type="domain" description="Amidase" evidence="2">
    <location>
        <begin position="46"/>
        <end position="113"/>
    </location>
</feature>
<organism evidence="3">
    <name type="scientific">Oryza meridionalis</name>
    <dbReference type="NCBI Taxonomy" id="40149"/>
    <lineage>
        <taxon>Eukaryota</taxon>
        <taxon>Viridiplantae</taxon>
        <taxon>Streptophyta</taxon>
        <taxon>Embryophyta</taxon>
        <taxon>Tracheophyta</taxon>
        <taxon>Spermatophyta</taxon>
        <taxon>Magnoliopsida</taxon>
        <taxon>Liliopsida</taxon>
        <taxon>Poales</taxon>
        <taxon>Poaceae</taxon>
        <taxon>BOP clade</taxon>
        <taxon>Oryzoideae</taxon>
        <taxon>Oryzeae</taxon>
        <taxon>Oryzinae</taxon>
        <taxon>Oryza</taxon>
    </lineage>
</organism>
<dbReference type="HOGENOM" id="CLU_089106_0_0_1"/>
<proteinExistence type="predicted"/>
<dbReference type="Gramene" id="OMERI04G03040.1">
    <property type="protein sequence ID" value="OMERI04G03040.1"/>
    <property type="gene ID" value="OMERI04G03040"/>
</dbReference>
<name>A0A0E0DAY5_9ORYZ</name>
<dbReference type="STRING" id="40149.A0A0E0DAY5"/>
<reference evidence="3" key="2">
    <citation type="submission" date="2018-05" db="EMBL/GenBank/DDBJ databases">
        <title>OmerRS3 (Oryza meridionalis Reference Sequence Version 3).</title>
        <authorList>
            <person name="Zhang J."/>
            <person name="Kudrna D."/>
            <person name="Lee S."/>
            <person name="Talag J."/>
            <person name="Welchert J."/>
            <person name="Wing R.A."/>
        </authorList>
    </citation>
    <scope>NUCLEOTIDE SEQUENCE [LARGE SCALE GENOMIC DNA]</scope>
    <source>
        <strain evidence="3">cv. OR44</strain>
    </source>
</reference>
<evidence type="ECO:0000259" key="2">
    <source>
        <dbReference type="Pfam" id="PF01425"/>
    </source>
</evidence>
<dbReference type="InterPro" id="IPR023631">
    <property type="entry name" value="Amidase_dom"/>
</dbReference>
<dbReference type="PANTHER" id="PTHR42678:SF26">
    <property type="entry name" value="OS04G0183500 PROTEIN"/>
    <property type="match status" value="1"/>
</dbReference>
<dbReference type="Proteomes" id="UP000008021">
    <property type="component" value="Chromosome 4"/>
</dbReference>
<dbReference type="InterPro" id="IPR036928">
    <property type="entry name" value="AS_sf"/>
</dbReference>
<keyword evidence="1" id="KW-0732">Signal</keyword>
<sequence length="199" mass="21870">MAQRRLLLAIIALAAVGAATGFEFHEATVDAIQLGFSNGSLTSTALVRFYLHQITRLNPLLHAVIEVNPDALAHAARADDERATGRRCEPLHGIPVLLKDNIATRDRLNTTAGPICRTVSDAVHVLDAIVGYDALDAEATGAASKYIPNGGYGQFLRMDGFKGKRIGIPNGFFTQEIFEKKQLRAYKKHIQLMRYTKHF</sequence>
<dbReference type="Gene3D" id="3.90.1300.10">
    <property type="entry name" value="Amidase signature (AS) domain"/>
    <property type="match status" value="2"/>
</dbReference>
<dbReference type="SUPFAM" id="SSF75304">
    <property type="entry name" value="Amidase signature (AS) enzymes"/>
    <property type="match status" value="1"/>
</dbReference>
<keyword evidence="4" id="KW-1185">Reference proteome</keyword>
<feature type="chain" id="PRO_5002357053" description="Amidase domain-containing protein" evidence="1">
    <location>
        <begin position="22"/>
        <end position="199"/>
    </location>
</feature>
<accession>A0A0E0DAY5</accession>
<dbReference type="AlphaFoldDB" id="A0A0E0DAY5"/>
<protein>
    <recommendedName>
        <fullName evidence="2">Amidase domain-containing protein</fullName>
    </recommendedName>
</protein>
<evidence type="ECO:0000313" key="3">
    <source>
        <dbReference type="EnsemblPlants" id="OMERI04G03040.1"/>
    </source>
</evidence>
<dbReference type="Pfam" id="PF01425">
    <property type="entry name" value="Amidase"/>
    <property type="match status" value="1"/>
</dbReference>
<dbReference type="PANTHER" id="PTHR42678">
    <property type="entry name" value="AMIDASE"/>
    <property type="match status" value="1"/>
</dbReference>
<feature type="signal peptide" evidence="1">
    <location>
        <begin position="1"/>
        <end position="21"/>
    </location>
</feature>
<reference evidence="3" key="1">
    <citation type="submission" date="2015-04" db="UniProtKB">
        <authorList>
            <consortium name="EnsemblPlants"/>
        </authorList>
    </citation>
    <scope>IDENTIFICATION</scope>
</reference>
<evidence type="ECO:0000256" key="1">
    <source>
        <dbReference type="SAM" id="SignalP"/>
    </source>
</evidence>
<dbReference type="EnsemblPlants" id="OMERI04G03040.1">
    <property type="protein sequence ID" value="OMERI04G03040.1"/>
    <property type="gene ID" value="OMERI04G03040"/>
</dbReference>
<evidence type="ECO:0000313" key="4">
    <source>
        <dbReference type="Proteomes" id="UP000008021"/>
    </source>
</evidence>